<dbReference type="InterPro" id="IPR036179">
    <property type="entry name" value="Ig-like_dom_sf"/>
</dbReference>
<dbReference type="PROSITE" id="PS50835">
    <property type="entry name" value="IG_LIKE"/>
    <property type="match status" value="1"/>
</dbReference>
<dbReference type="InterPro" id="IPR013106">
    <property type="entry name" value="Ig_V-set"/>
</dbReference>
<feature type="region of interest" description="Disordered" evidence="11">
    <location>
        <begin position="344"/>
        <end position="397"/>
    </location>
</feature>
<dbReference type="GO" id="GO:0009897">
    <property type="term" value="C:external side of plasma membrane"/>
    <property type="evidence" value="ECO:0007669"/>
    <property type="project" value="TreeGrafter"/>
</dbReference>
<proteinExistence type="predicted"/>
<feature type="domain" description="Ig-like" evidence="12">
    <location>
        <begin position="185"/>
        <end position="283"/>
    </location>
</feature>
<accession>A0A7J5XWK9</accession>
<reference evidence="13 14" key="1">
    <citation type="submission" date="2020-03" db="EMBL/GenBank/DDBJ databases">
        <title>Dissostichus mawsoni Genome sequencing and assembly.</title>
        <authorList>
            <person name="Park H."/>
        </authorList>
    </citation>
    <scope>NUCLEOTIDE SEQUENCE [LARGE SCALE GENOMIC DNA]</scope>
    <source>
        <strain evidence="13">DM0001</strain>
        <tissue evidence="13">Muscle</tissue>
    </source>
</reference>
<comment type="subcellular location">
    <subcellularLocation>
        <location evidence="1">Cell membrane</location>
        <topology evidence="1">Single-pass type I membrane protein</topology>
    </subcellularLocation>
</comment>
<evidence type="ECO:0000256" key="11">
    <source>
        <dbReference type="SAM" id="MobiDB-lite"/>
    </source>
</evidence>
<evidence type="ECO:0000313" key="14">
    <source>
        <dbReference type="Proteomes" id="UP000518266"/>
    </source>
</evidence>
<evidence type="ECO:0000256" key="5">
    <source>
        <dbReference type="ARBA" id="ARBA00022989"/>
    </source>
</evidence>
<evidence type="ECO:0000256" key="9">
    <source>
        <dbReference type="ARBA" id="ARBA00023180"/>
    </source>
</evidence>
<evidence type="ECO:0000256" key="2">
    <source>
        <dbReference type="ARBA" id="ARBA00022475"/>
    </source>
</evidence>
<dbReference type="GO" id="GO:0031295">
    <property type="term" value="P:T cell costimulation"/>
    <property type="evidence" value="ECO:0007669"/>
    <property type="project" value="TreeGrafter"/>
</dbReference>
<dbReference type="InterPro" id="IPR051713">
    <property type="entry name" value="T-cell_Activation_Regulation"/>
</dbReference>
<dbReference type="FunFam" id="2.60.40.10:FF:000142">
    <property type="entry name" value="V-set domain-containing T-cell activation inhibitor 1"/>
    <property type="match status" value="1"/>
</dbReference>
<dbReference type="InterPro" id="IPR053896">
    <property type="entry name" value="BTN3A2-like_Ig-C"/>
</dbReference>
<feature type="compositionally biased region" description="Acidic residues" evidence="11">
    <location>
        <begin position="348"/>
        <end position="365"/>
    </location>
</feature>
<evidence type="ECO:0000256" key="7">
    <source>
        <dbReference type="ARBA" id="ARBA00023157"/>
    </source>
</evidence>
<dbReference type="OrthoDB" id="9983389at2759"/>
<evidence type="ECO:0000256" key="6">
    <source>
        <dbReference type="ARBA" id="ARBA00023136"/>
    </source>
</evidence>
<evidence type="ECO:0000256" key="1">
    <source>
        <dbReference type="ARBA" id="ARBA00004251"/>
    </source>
</evidence>
<keyword evidence="10" id="KW-0393">Immunoglobulin domain</keyword>
<evidence type="ECO:0000313" key="13">
    <source>
        <dbReference type="EMBL" id="KAF3840899.1"/>
    </source>
</evidence>
<keyword evidence="8" id="KW-0675">Receptor</keyword>
<keyword evidence="4" id="KW-0732">Signal</keyword>
<dbReference type="InterPro" id="IPR007110">
    <property type="entry name" value="Ig-like_dom"/>
</dbReference>
<dbReference type="SMART" id="SM00409">
    <property type="entry name" value="IG"/>
    <property type="match status" value="2"/>
</dbReference>
<dbReference type="GO" id="GO:0071222">
    <property type="term" value="P:cellular response to lipopolysaccharide"/>
    <property type="evidence" value="ECO:0007669"/>
    <property type="project" value="TreeGrafter"/>
</dbReference>
<dbReference type="PANTHER" id="PTHR25466">
    <property type="entry name" value="T-LYMPHOCYTE ACTIVATION ANTIGEN"/>
    <property type="match status" value="1"/>
</dbReference>
<keyword evidence="9" id="KW-0325">Glycoprotein</keyword>
<protein>
    <recommendedName>
        <fullName evidence="12">Ig-like domain-containing protein</fullName>
    </recommendedName>
</protein>
<evidence type="ECO:0000256" key="3">
    <source>
        <dbReference type="ARBA" id="ARBA00022692"/>
    </source>
</evidence>
<dbReference type="GO" id="GO:0042102">
    <property type="term" value="P:positive regulation of T cell proliferation"/>
    <property type="evidence" value="ECO:0007669"/>
    <property type="project" value="TreeGrafter"/>
</dbReference>
<dbReference type="GO" id="GO:0042130">
    <property type="term" value="P:negative regulation of T cell proliferation"/>
    <property type="evidence" value="ECO:0007669"/>
    <property type="project" value="TreeGrafter"/>
</dbReference>
<dbReference type="Gene3D" id="2.60.40.10">
    <property type="entry name" value="Immunoglobulins"/>
    <property type="match status" value="3"/>
</dbReference>
<feature type="non-terminal residue" evidence="13">
    <location>
        <position position="397"/>
    </location>
</feature>
<keyword evidence="6" id="KW-0472">Membrane</keyword>
<sequence>FRPVGTVVIHWYKQQTPVHSYYYNKDQFGHQNKHFSGRTCLFNSHIPHGNASLLLRRVKVQDKGRYKCYTSTRKGNQEMFVNLEVKAVIQSVIMEMTEETVTCSSYNIYPVPQVTWATDPPSAQEALENSTIKTTDHKGLFNVESTLRILGNLSNYTYFCSFIAADKTQVWIASWKNQEGIIQEEGLALSIPCIALDSSQNFSLTWTFTSSTEHTVILRYDTKTRHSFNLWEGQAELDQDLLLLGDGSLLLLKPDIEEHSGTYTCTHSGLQSRHIIQTRVNITVASTTLKTRRASQRYNGAGFVEGGLHKHLNTTARYIIGPHGNECNGTQIKFEAQDELAGCTPNTAEDDTEALPEATEEEQEENPFGPLVEGNDGQPSCSVEREEFEYIEPVHTS</sequence>
<dbReference type="Pfam" id="PF22705">
    <property type="entry name" value="C2-set_3"/>
    <property type="match status" value="1"/>
</dbReference>
<evidence type="ECO:0000256" key="4">
    <source>
        <dbReference type="ARBA" id="ARBA00022729"/>
    </source>
</evidence>
<dbReference type="GO" id="GO:0006955">
    <property type="term" value="P:immune response"/>
    <property type="evidence" value="ECO:0007669"/>
    <property type="project" value="TreeGrafter"/>
</dbReference>
<evidence type="ECO:0000256" key="8">
    <source>
        <dbReference type="ARBA" id="ARBA00023170"/>
    </source>
</evidence>
<dbReference type="InterPro" id="IPR013783">
    <property type="entry name" value="Ig-like_fold"/>
</dbReference>
<keyword evidence="3" id="KW-0812">Transmembrane</keyword>
<dbReference type="PANTHER" id="PTHR25466:SF14">
    <property type="entry name" value="BUTYROPHILIN SUBFAMILY 2 MEMBER A2-LIKE-RELATED"/>
    <property type="match status" value="1"/>
</dbReference>
<comment type="caution">
    <text evidence="13">The sequence shown here is derived from an EMBL/GenBank/DDBJ whole genome shotgun (WGS) entry which is preliminary data.</text>
</comment>
<dbReference type="EMBL" id="JAAKFY010000020">
    <property type="protein sequence ID" value="KAF3840899.1"/>
    <property type="molecule type" value="Genomic_DNA"/>
</dbReference>
<keyword evidence="7" id="KW-1015">Disulfide bond</keyword>
<gene>
    <name evidence="13" type="ORF">F7725_006761</name>
</gene>
<keyword evidence="2" id="KW-1003">Cell membrane</keyword>
<dbReference type="Proteomes" id="UP000518266">
    <property type="component" value="Unassembled WGS sequence"/>
</dbReference>
<name>A0A7J5XWK9_DISMA</name>
<evidence type="ECO:0000259" key="12">
    <source>
        <dbReference type="PROSITE" id="PS50835"/>
    </source>
</evidence>
<dbReference type="SUPFAM" id="SSF48726">
    <property type="entry name" value="Immunoglobulin"/>
    <property type="match status" value="3"/>
</dbReference>
<dbReference type="AlphaFoldDB" id="A0A7J5XWK9"/>
<organism evidence="13 14">
    <name type="scientific">Dissostichus mawsoni</name>
    <name type="common">Antarctic cod</name>
    <dbReference type="NCBI Taxonomy" id="36200"/>
    <lineage>
        <taxon>Eukaryota</taxon>
        <taxon>Metazoa</taxon>
        <taxon>Chordata</taxon>
        <taxon>Craniata</taxon>
        <taxon>Vertebrata</taxon>
        <taxon>Euteleostomi</taxon>
        <taxon>Actinopterygii</taxon>
        <taxon>Neopterygii</taxon>
        <taxon>Teleostei</taxon>
        <taxon>Neoteleostei</taxon>
        <taxon>Acanthomorphata</taxon>
        <taxon>Eupercaria</taxon>
        <taxon>Perciformes</taxon>
        <taxon>Notothenioidei</taxon>
        <taxon>Nototheniidae</taxon>
        <taxon>Dissostichus</taxon>
    </lineage>
</organism>
<dbReference type="Pfam" id="PF07686">
    <property type="entry name" value="V-set"/>
    <property type="match status" value="1"/>
</dbReference>
<keyword evidence="5" id="KW-1133">Transmembrane helix</keyword>
<keyword evidence="14" id="KW-1185">Reference proteome</keyword>
<evidence type="ECO:0000256" key="10">
    <source>
        <dbReference type="ARBA" id="ARBA00023319"/>
    </source>
</evidence>
<dbReference type="GO" id="GO:0007166">
    <property type="term" value="P:cell surface receptor signaling pathway"/>
    <property type="evidence" value="ECO:0007669"/>
    <property type="project" value="TreeGrafter"/>
</dbReference>
<dbReference type="InterPro" id="IPR003599">
    <property type="entry name" value="Ig_sub"/>
</dbReference>